<dbReference type="AGR" id="RGD:150344324"/>
<dbReference type="SUPFAM" id="SSF52540">
    <property type="entry name" value="P-loop containing nucleoside triphosphate hydrolases"/>
    <property type="match status" value="1"/>
</dbReference>
<dbReference type="Pfam" id="PF00071">
    <property type="entry name" value="Ras"/>
    <property type="match status" value="1"/>
</dbReference>
<evidence type="ECO:0000256" key="1">
    <source>
        <dbReference type="ARBA" id="ARBA00022741"/>
    </source>
</evidence>
<dbReference type="RGD" id="150344324">
    <property type="gene designation" value="ENSRNOG00000066330"/>
</dbReference>
<dbReference type="Proteomes" id="UP000002494">
    <property type="component" value="Chromosome 4"/>
</dbReference>
<dbReference type="InterPro" id="IPR005225">
    <property type="entry name" value="Small_GTP-bd"/>
</dbReference>
<dbReference type="GO" id="GO:0007165">
    <property type="term" value="P:signal transduction"/>
    <property type="evidence" value="ECO:0000318"/>
    <property type="project" value="GO_Central"/>
</dbReference>
<dbReference type="AlphaFoldDB" id="A0A8I6AN57"/>
<dbReference type="SMART" id="SM00174">
    <property type="entry name" value="RHO"/>
    <property type="match status" value="1"/>
</dbReference>
<accession>A0A8I6AN57</accession>
<dbReference type="GO" id="GO:0007264">
    <property type="term" value="P:small GTPase-mediated signal transduction"/>
    <property type="evidence" value="ECO:0007669"/>
    <property type="project" value="InterPro"/>
</dbReference>
<gene>
    <name evidence="5" type="primary">ENSRNOG00000066330</name>
</gene>
<dbReference type="GO" id="GO:0006897">
    <property type="term" value="P:endocytosis"/>
    <property type="evidence" value="ECO:0000318"/>
    <property type="project" value="GO_Central"/>
</dbReference>
<keyword evidence="1" id="KW-0547">Nucleotide-binding</keyword>
<dbReference type="PANTHER" id="PTHR24072">
    <property type="entry name" value="RHO FAMILY GTPASE"/>
    <property type="match status" value="1"/>
</dbReference>
<dbReference type="InterPro" id="IPR027417">
    <property type="entry name" value="P-loop_NTPase"/>
</dbReference>
<dbReference type="NCBIfam" id="TIGR00231">
    <property type="entry name" value="small_GTP"/>
    <property type="match status" value="1"/>
</dbReference>
<dbReference type="Gene3D" id="3.40.50.300">
    <property type="entry name" value="P-loop containing nucleotide triphosphate hydrolases"/>
    <property type="match status" value="1"/>
</dbReference>
<dbReference type="Ensembl" id="ENSRNOT00000116087.2">
    <property type="protein sequence ID" value="ENSRNOP00000095507.1"/>
    <property type="gene ID" value="ENSRNOG00000066330.2"/>
</dbReference>
<name>A0A8I6AN57_RAT</name>
<evidence type="ECO:0000313" key="3">
    <source>
        <dbReference type="Ensembl" id="ENSRNOP00000095507.1"/>
    </source>
</evidence>
<dbReference type="GeneTree" id="ENSGT00940000153675"/>
<dbReference type="PROSITE" id="PS51420">
    <property type="entry name" value="RHO"/>
    <property type="match status" value="1"/>
</dbReference>
<dbReference type="GO" id="GO:0005525">
    <property type="term" value="F:GTP binding"/>
    <property type="evidence" value="ECO:0000318"/>
    <property type="project" value="GO_Central"/>
</dbReference>
<dbReference type="GO" id="GO:0019901">
    <property type="term" value="F:protein kinase binding"/>
    <property type="evidence" value="ECO:0000318"/>
    <property type="project" value="GO_Central"/>
</dbReference>
<dbReference type="InterPro" id="IPR003578">
    <property type="entry name" value="Small_GTPase_Rho"/>
</dbReference>
<dbReference type="InterPro" id="IPR001806">
    <property type="entry name" value="Small_GTPase"/>
</dbReference>
<reference evidence="3" key="3">
    <citation type="submission" date="2025-09" db="UniProtKB">
        <authorList>
            <consortium name="Ensembl"/>
        </authorList>
    </citation>
    <scope>IDENTIFICATION</scope>
    <source>
        <strain evidence="3">Brown Norway</strain>
    </source>
</reference>
<reference evidence="3" key="1">
    <citation type="submission" date="2024-01" db="EMBL/GenBank/DDBJ databases">
        <title>GRCr8: a new rat reference genome assembly contstructed from accurate long reads and long range scaffolding.</title>
        <authorList>
            <person name="Doris P.A."/>
            <person name="Kalbfleisch T."/>
            <person name="Li K."/>
            <person name="Howe K."/>
            <person name="Wood J."/>
        </authorList>
    </citation>
    <scope>NUCLEOTIDE SEQUENCE [LARGE SCALE GENOMIC DNA]</scope>
    <source>
        <strain evidence="3">Brown Norway</strain>
    </source>
</reference>
<dbReference type="GO" id="GO:0030010">
    <property type="term" value="P:establishment of cell polarity"/>
    <property type="evidence" value="ECO:0000318"/>
    <property type="project" value="GO_Central"/>
</dbReference>
<protein>
    <submittedName>
        <fullName evidence="3">Uncharacterized protein</fullName>
    </submittedName>
</protein>
<evidence type="ECO:0000313" key="5">
    <source>
        <dbReference type="RGD" id="150344324"/>
    </source>
</evidence>
<dbReference type="FunCoup" id="A0A8I6AN57">
    <property type="interactions" value="155"/>
</dbReference>
<evidence type="ECO:0000313" key="4">
    <source>
        <dbReference type="Proteomes" id="UP000002494"/>
    </source>
</evidence>
<keyword evidence="4" id="KW-1185">Reference proteome</keyword>
<dbReference type="PRINTS" id="PR00449">
    <property type="entry name" value="RASTRNSFRMNG"/>
</dbReference>
<keyword evidence="2" id="KW-0342">GTP-binding</keyword>
<reference evidence="3" key="2">
    <citation type="submission" date="2025-08" db="UniProtKB">
        <authorList>
            <consortium name="Ensembl"/>
        </authorList>
    </citation>
    <scope>IDENTIFICATION</scope>
    <source>
        <strain evidence="3">Brown Norway</strain>
    </source>
</reference>
<organism evidence="3 4">
    <name type="scientific">Rattus norvegicus</name>
    <name type="common">Rat</name>
    <dbReference type="NCBI Taxonomy" id="10116"/>
    <lineage>
        <taxon>Eukaryota</taxon>
        <taxon>Metazoa</taxon>
        <taxon>Chordata</taxon>
        <taxon>Craniata</taxon>
        <taxon>Vertebrata</taxon>
        <taxon>Euteleostomi</taxon>
        <taxon>Mammalia</taxon>
        <taxon>Eutheria</taxon>
        <taxon>Euarchontoglires</taxon>
        <taxon>Glires</taxon>
        <taxon>Rodentia</taxon>
        <taxon>Myomorpha</taxon>
        <taxon>Muroidea</taxon>
        <taxon>Muridae</taxon>
        <taxon>Murinae</taxon>
        <taxon>Rattus</taxon>
    </lineage>
</organism>
<evidence type="ECO:0000256" key="2">
    <source>
        <dbReference type="ARBA" id="ARBA00023134"/>
    </source>
</evidence>
<dbReference type="GO" id="GO:0005886">
    <property type="term" value="C:plasma membrane"/>
    <property type="evidence" value="ECO:0000318"/>
    <property type="project" value="GO_Central"/>
</dbReference>
<dbReference type="GO" id="GO:0007015">
    <property type="term" value="P:actin filament organization"/>
    <property type="evidence" value="ECO:0000318"/>
    <property type="project" value="GO_Central"/>
</dbReference>
<proteinExistence type="predicted"/>
<dbReference type="GO" id="GO:0003924">
    <property type="term" value="F:GTPase activity"/>
    <property type="evidence" value="ECO:0000318"/>
    <property type="project" value="GO_Central"/>
</dbReference>
<sequence length="188" mass="21073">MQTIKGCVVSDGAIDKICLLISYMMNKIPAKYILTVFNNYIVTLMIDGEPYTLGLFDIPGQEGYDKDYTRAGLVCFSVVSPSSFKNVKEKWVPETTHHCSRTPFLLAATQMGLRDDLCTIEKLAKNKVKSITLKTADKLEWDLKAVKNEDCCNLTQKWLKNVFLEATLAALEPLEARKSHGNALATFQ</sequence>